<dbReference type="Gene3D" id="2.60.40.1910">
    <property type="match status" value="1"/>
</dbReference>
<evidence type="ECO:0000256" key="1">
    <source>
        <dbReference type="ARBA" id="ARBA00010136"/>
    </source>
</evidence>
<dbReference type="Pfam" id="PF01433">
    <property type="entry name" value="Peptidase_M1"/>
    <property type="match status" value="1"/>
</dbReference>
<dbReference type="InterPro" id="IPR042097">
    <property type="entry name" value="Aminopeptidase_N-like_N_sf"/>
</dbReference>
<dbReference type="Gene3D" id="1.25.50.20">
    <property type="match status" value="1"/>
</dbReference>
<keyword evidence="7 11" id="KW-0482">Metalloprotease</keyword>
<dbReference type="FunFam" id="1.25.50.20:FF:000002">
    <property type="entry name" value="Aminopeptidase"/>
    <property type="match status" value="1"/>
</dbReference>
<dbReference type="GO" id="GO:0005737">
    <property type="term" value="C:cytoplasm"/>
    <property type="evidence" value="ECO:0007669"/>
    <property type="project" value="TreeGrafter"/>
</dbReference>
<dbReference type="Pfam" id="PF11838">
    <property type="entry name" value="ERAP1_C"/>
    <property type="match status" value="1"/>
</dbReference>
<evidence type="ECO:0000256" key="3">
    <source>
        <dbReference type="ARBA" id="ARBA00022670"/>
    </source>
</evidence>
<feature type="site" description="Transition state stabilizer" evidence="10">
    <location>
        <position position="408"/>
    </location>
</feature>
<sequence>MCRAAESLVTNGARNVERDLLPANVIPRHYQLQLEPDFDNFTFHGKVVIDLDVTEDSNSITLHTLDIDIRGGKIISGANGTAQNINVSHDEQRQTTTASFSTELNKGGNAQLELTFIGQLNNKMVGFYRSGYTKTDGTKGYIATTQMEPTGARQAFPCFDEPALKATFDITLIADTHLTCLSNMPVKSEANVQSTITNATRKAVKFDTCPIMSTYLTAFVIGELNYVESNLFRIPVRTYVTIDQSVEYGRHAADLGARTLELFEKEFGVEFPLPKMDQIAVLDFAAGAMENWGLITYRAVDLLIEANAGAGRKRRVTEIVLHELAHQWFGNLVTMEWWEGLWLKEGFATWASLYGANIFYPEWNIWADFVISSLQDALHLDSLRSSHPIEVPVKSASEINQIFDAISYEKGCSVLRMISMHLGEEVFLKGIRDYLQKFAYKSTTTDDLWNCLSAASGKPVTEVVAPWTRELGYPVLSVSEDTVGNTVTVSQNRFLRTGDVTPEDDKIVYPVILGLRTESCIDHSTVMTEREIILDVPAGSFFKLNADHPSVYRTLYSPEILARLGSAAQDGRLSIADRTGMVADAAALTAAGYTKTSTFLTLAQSFKDETSFFVWQELIAGLGEISLAWMFQDKAVTEGLKIFKKELVAPVARKLGTNITAADGHVDQQLKDLIMLSAAMCGDEETIRAAQDAFKKSLNGDLSALHPTLRTTVYSIVSRYGGETELAQLLNIYNTSEVSDERVAALRGCGFASDPEVIGEVFAAMDSGDAIKDQDVYLPVKGVRSSRIGADAAWKHFLSNWDQYYKRFPPGLSMLKNLVKYFCENMGTSEQLTQFKAFFEGKDTQGFDNSVRQVIDSVQAKLSWVERDSDDVVAWLKANGYMQ</sequence>
<dbReference type="EMBL" id="AZHF01000003">
    <property type="protein sequence ID" value="OAA77470.1"/>
    <property type="molecule type" value="Genomic_DNA"/>
</dbReference>
<dbReference type="InterPro" id="IPR050344">
    <property type="entry name" value="Peptidase_M1_aminopeptidases"/>
</dbReference>
<dbReference type="GO" id="GO:0070006">
    <property type="term" value="F:metalloaminopeptidase activity"/>
    <property type="evidence" value="ECO:0007669"/>
    <property type="project" value="TreeGrafter"/>
</dbReference>
<dbReference type="InterPro" id="IPR034016">
    <property type="entry name" value="M1_APN-typ"/>
</dbReference>
<protein>
    <recommendedName>
        <fullName evidence="11">Aminopeptidase</fullName>
        <ecNumber evidence="11">3.4.11.-</ecNumber>
    </recommendedName>
</protein>
<keyword evidence="4 9" id="KW-0479">Metal-binding</keyword>
<dbReference type="AlphaFoldDB" id="A0A168H985"/>
<evidence type="ECO:0000256" key="9">
    <source>
        <dbReference type="PIRSR" id="PIRSR634016-3"/>
    </source>
</evidence>
<evidence type="ECO:0000259" key="13">
    <source>
        <dbReference type="Pfam" id="PF11838"/>
    </source>
</evidence>
<organism evidence="15 16">
    <name type="scientific">Akanthomyces lecanii RCEF 1005</name>
    <dbReference type="NCBI Taxonomy" id="1081108"/>
    <lineage>
        <taxon>Eukaryota</taxon>
        <taxon>Fungi</taxon>
        <taxon>Dikarya</taxon>
        <taxon>Ascomycota</taxon>
        <taxon>Pezizomycotina</taxon>
        <taxon>Sordariomycetes</taxon>
        <taxon>Hypocreomycetidae</taxon>
        <taxon>Hypocreales</taxon>
        <taxon>Cordycipitaceae</taxon>
        <taxon>Akanthomyces</taxon>
        <taxon>Cordyceps confragosa</taxon>
    </lineage>
</organism>
<gene>
    <name evidence="15" type="ORF">LEL_04293</name>
</gene>
<dbReference type="GO" id="GO:0043171">
    <property type="term" value="P:peptide catabolic process"/>
    <property type="evidence" value="ECO:0007669"/>
    <property type="project" value="TreeGrafter"/>
</dbReference>
<feature type="domain" description="Peptidase M1 membrane alanine aminopeptidase" evidence="12">
    <location>
        <begin position="252"/>
        <end position="467"/>
    </location>
</feature>
<comment type="similarity">
    <text evidence="1 11">Belongs to the peptidase M1 family.</text>
</comment>
<dbReference type="GO" id="GO:0008270">
    <property type="term" value="F:zinc ion binding"/>
    <property type="evidence" value="ECO:0007669"/>
    <property type="project" value="UniProtKB-UniRule"/>
</dbReference>
<dbReference type="FunFam" id="1.10.390.10:FF:000001">
    <property type="entry name" value="Aminopeptidase"/>
    <property type="match status" value="1"/>
</dbReference>
<dbReference type="InterPro" id="IPR045357">
    <property type="entry name" value="Aminopeptidase_N-like_N"/>
</dbReference>
<evidence type="ECO:0000256" key="7">
    <source>
        <dbReference type="ARBA" id="ARBA00023049"/>
    </source>
</evidence>
<keyword evidence="6 9" id="KW-0862">Zinc</keyword>
<dbReference type="PANTHER" id="PTHR11533">
    <property type="entry name" value="PROTEASE M1 ZINC METALLOPROTEASE"/>
    <property type="match status" value="1"/>
</dbReference>
<dbReference type="STRING" id="1081108.A0A168H985"/>
<evidence type="ECO:0000256" key="11">
    <source>
        <dbReference type="RuleBase" id="RU364040"/>
    </source>
</evidence>
<dbReference type="InterPro" id="IPR014782">
    <property type="entry name" value="Peptidase_M1_dom"/>
</dbReference>
<evidence type="ECO:0000256" key="2">
    <source>
        <dbReference type="ARBA" id="ARBA00022438"/>
    </source>
</evidence>
<feature type="binding site" evidence="9">
    <location>
        <position position="322"/>
    </location>
    <ligand>
        <name>Zn(2+)</name>
        <dbReference type="ChEBI" id="CHEBI:29105"/>
        <note>catalytic</note>
    </ligand>
</feature>
<keyword evidence="3 11" id="KW-0645">Protease</keyword>
<evidence type="ECO:0000256" key="4">
    <source>
        <dbReference type="ARBA" id="ARBA00022723"/>
    </source>
</evidence>
<name>A0A168H985_CORDF</name>
<dbReference type="FunFam" id="2.60.40.1910:FF:000004">
    <property type="entry name" value="Aminopeptidase"/>
    <property type="match status" value="1"/>
</dbReference>
<keyword evidence="2 11" id="KW-0031">Aminopeptidase</keyword>
<evidence type="ECO:0000256" key="5">
    <source>
        <dbReference type="ARBA" id="ARBA00022801"/>
    </source>
</evidence>
<dbReference type="SUPFAM" id="SSF63737">
    <property type="entry name" value="Leukotriene A4 hydrolase N-terminal domain"/>
    <property type="match status" value="1"/>
</dbReference>
<dbReference type="OrthoDB" id="10031169at2759"/>
<dbReference type="EC" id="3.4.11.-" evidence="11"/>
<dbReference type="FunFam" id="2.60.40.1730:FF:000002">
    <property type="entry name" value="Aminopeptidase"/>
    <property type="match status" value="1"/>
</dbReference>
<evidence type="ECO:0000259" key="12">
    <source>
        <dbReference type="Pfam" id="PF01433"/>
    </source>
</evidence>
<keyword evidence="5 11" id="KW-0378">Hydrolase</keyword>
<dbReference type="InterPro" id="IPR024571">
    <property type="entry name" value="ERAP1-like_C_dom"/>
</dbReference>
<dbReference type="GO" id="GO:0006508">
    <property type="term" value="P:proteolysis"/>
    <property type="evidence" value="ECO:0007669"/>
    <property type="project" value="UniProtKB-KW"/>
</dbReference>
<evidence type="ECO:0000256" key="6">
    <source>
        <dbReference type="ARBA" id="ARBA00022833"/>
    </source>
</evidence>
<feature type="domain" description="Aminopeptidase N-like N-terminal" evidence="14">
    <location>
        <begin position="27"/>
        <end position="216"/>
    </location>
</feature>
<dbReference type="SUPFAM" id="SSF55486">
    <property type="entry name" value="Metalloproteases ('zincins'), catalytic domain"/>
    <property type="match status" value="1"/>
</dbReference>
<evidence type="ECO:0000313" key="16">
    <source>
        <dbReference type="Proteomes" id="UP000076881"/>
    </source>
</evidence>
<dbReference type="InterPro" id="IPR027268">
    <property type="entry name" value="Peptidase_M4/M1_CTD_sf"/>
</dbReference>
<dbReference type="GO" id="GO:0042277">
    <property type="term" value="F:peptide binding"/>
    <property type="evidence" value="ECO:0007669"/>
    <property type="project" value="TreeGrafter"/>
</dbReference>
<feature type="domain" description="ERAP1-like C-terminal" evidence="13">
    <location>
        <begin position="541"/>
        <end position="859"/>
    </location>
</feature>
<keyword evidence="16" id="KW-1185">Reference proteome</keyword>
<comment type="caution">
    <text evidence="15">The sequence shown here is derived from an EMBL/GenBank/DDBJ whole genome shotgun (WGS) entry which is preliminary data.</text>
</comment>
<dbReference type="Gene3D" id="2.60.40.1730">
    <property type="entry name" value="tricorn interacting facor f3 domain"/>
    <property type="match status" value="1"/>
</dbReference>
<proteinExistence type="inferred from homology"/>
<dbReference type="Proteomes" id="UP000076881">
    <property type="component" value="Unassembled WGS sequence"/>
</dbReference>
<evidence type="ECO:0000259" key="14">
    <source>
        <dbReference type="Pfam" id="PF17900"/>
    </source>
</evidence>
<evidence type="ECO:0000256" key="10">
    <source>
        <dbReference type="PIRSR" id="PIRSR634016-4"/>
    </source>
</evidence>
<feature type="active site" description="Proton acceptor" evidence="8">
    <location>
        <position position="323"/>
    </location>
</feature>
<evidence type="ECO:0000256" key="8">
    <source>
        <dbReference type="PIRSR" id="PIRSR634016-1"/>
    </source>
</evidence>
<feature type="binding site" evidence="9">
    <location>
        <position position="326"/>
    </location>
    <ligand>
        <name>Zn(2+)</name>
        <dbReference type="ChEBI" id="CHEBI:29105"/>
        <note>catalytic</note>
    </ligand>
</feature>
<dbReference type="Gene3D" id="1.10.390.10">
    <property type="entry name" value="Neutral Protease Domain 2"/>
    <property type="match status" value="1"/>
</dbReference>
<feature type="binding site" evidence="9">
    <location>
        <position position="345"/>
    </location>
    <ligand>
        <name>Zn(2+)</name>
        <dbReference type="ChEBI" id="CHEBI:29105"/>
        <note>catalytic</note>
    </ligand>
</feature>
<dbReference type="PANTHER" id="PTHR11533:SF174">
    <property type="entry name" value="PUROMYCIN-SENSITIVE AMINOPEPTIDASE-RELATED"/>
    <property type="match status" value="1"/>
</dbReference>
<accession>A0A168H985</accession>
<reference evidence="15 16" key="1">
    <citation type="journal article" date="2016" name="Genome Biol. Evol.">
        <title>Divergent and convergent evolution of fungal pathogenicity.</title>
        <authorList>
            <person name="Shang Y."/>
            <person name="Xiao G."/>
            <person name="Zheng P."/>
            <person name="Cen K."/>
            <person name="Zhan S."/>
            <person name="Wang C."/>
        </authorList>
    </citation>
    <scope>NUCLEOTIDE SEQUENCE [LARGE SCALE GENOMIC DNA]</scope>
    <source>
        <strain evidence="15 16">RCEF 1005</strain>
    </source>
</reference>
<dbReference type="GO" id="GO:0016020">
    <property type="term" value="C:membrane"/>
    <property type="evidence" value="ECO:0007669"/>
    <property type="project" value="TreeGrafter"/>
</dbReference>
<comment type="cofactor">
    <cofactor evidence="9 11">
        <name>Zn(2+)</name>
        <dbReference type="ChEBI" id="CHEBI:29105"/>
    </cofactor>
    <text evidence="9 11">Binds 1 zinc ion per subunit.</text>
</comment>
<dbReference type="CDD" id="cd09601">
    <property type="entry name" value="M1_APN-Q_like"/>
    <property type="match status" value="1"/>
</dbReference>
<dbReference type="InterPro" id="IPR001930">
    <property type="entry name" value="Peptidase_M1"/>
</dbReference>
<evidence type="ECO:0000313" key="15">
    <source>
        <dbReference type="EMBL" id="OAA77470.1"/>
    </source>
</evidence>
<dbReference type="PRINTS" id="PR00756">
    <property type="entry name" value="ALADIPTASE"/>
</dbReference>
<dbReference type="Pfam" id="PF17900">
    <property type="entry name" value="Peptidase_M1_N"/>
    <property type="match status" value="1"/>
</dbReference>